<dbReference type="CDD" id="cd04301">
    <property type="entry name" value="NAT_SF"/>
    <property type="match status" value="1"/>
</dbReference>
<evidence type="ECO:0000259" key="3">
    <source>
        <dbReference type="PROSITE" id="PS51186"/>
    </source>
</evidence>
<gene>
    <name evidence="4" type="ORF">ACFO5Q_09800</name>
</gene>
<keyword evidence="5" id="KW-1185">Reference proteome</keyword>
<dbReference type="PROSITE" id="PS51186">
    <property type="entry name" value="GNAT"/>
    <property type="match status" value="1"/>
</dbReference>
<dbReference type="InterPro" id="IPR050832">
    <property type="entry name" value="Bact_Acetyltransf"/>
</dbReference>
<dbReference type="InterPro" id="IPR016181">
    <property type="entry name" value="Acyl_CoA_acyltransferase"/>
</dbReference>
<dbReference type="PANTHER" id="PTHR43877">
    <property type="entry name" value="AMINOALKYLPHOSPHONATE N-ACETYLTRANSFERASE-RELATED-RELATED"/>
    <property type="match status" value="1"/>
</dbReference>
<dbReference type="RefSeq" id="WP_197421189.1">
    <property type="nucleotide sequence ID" value="NZ_JBHSCR010000006.1"/>
</dbReference>
<evidence type="ECO:0000256" key="2">
    <source>
        <dbReference type="ARBA" id="ARBA00023315"/>
    </source>
</evidence>
<reference evidence="5" key="1">
    <citation type="journal article" date="2019" name="Int. J. Syst. Evol. Microbiol.">
        <title>The Global Catalogue of Microorganisms (GCM) 10K type strain sequencing project: providing services to taxonomists for standard genome sequencing and annotation.</title>
        <authorList>
            <consortium name="The Broad Institute Genomics Platform"/>
            <consortium name="The Broad Institute Genome Sequencing Center for Infectious Disease"/>
            <person name="Wu L."/>
            <person name="Ma J."/>
        </authorList>
    </citation>
    <scope>NUCLEOTIDE SEQUENCE [LARGE SCALE GENOMIC DNA]</scope>
    <source>
        <strain evidence="5">CGMCC 1.15304</strain>
    </source>
</reference>
<comment type="caution">
    <text evidence="4">The sequence shown here is derived from an EMBL/GenBank/DDBJ whole genome shotgun (WGS) entry which is preliminary data.</text>
</comment>
<sequence length="166" mass="18590">MAEEATVTDINLEIRAEEDAVPFMDLLLQADPSPAMVMDYLADGTLFSATWDGVVVGVFVLMHLGDVKWELKNISVAPEWQGKGVGKALLRAAIEEARKEGAKLLDVGTGNSSIDQLAFYQKMGFRMRRIAKNYYTLNYPEPIFENGIQCRDMVVLTFDLDETDDY</sequence>
<keyword evidence="1 4" id="KW-0808">Transferase</keyword>
<accession>A0ABV8UAF5</accession>
<dbReference type="Pfam" id="PF00583">
    <property type="entry name" value="Acetyltransf_1"/>
    <property type="match status" value="1"/>
</dbReference>
<organism evidence="4 5">
    <name type="scientific">Kordiimonas lipolytica</name>
    <dbReference type="NCBI Taxonomy" id="1662421"/>
    <lineage>
        <taxon>Bacteria</taxon>
        <taxon>Pseudomonadati</taxon>
        <taxon>Pseudomonadota</taxon>
        <taxon>Alphaproteobacteria</taxon>
        <taxon>Kordiimonadales</taxon>
        <taxon>Kordiimonadaceae</taxon>
        <taxon>Kordiimonas</taxon>
    </lineage>
</organism>
<dbReference type="Proteomes" id="UP001595776">
    <property type="component" value="Unassembled WGS sequence"/>
</dbReference>
<dbReference type="InterPro" id="IPR000182">
    <property type="entry name" value="GNAT_dom"/>
</dbReference>
<dbReference type="GO" id="GO:0016746">
    <property type="term" value="F:acyltransferase activity"/>
    <property type="evidence" value="ECO:0007669"/>
    <property type="project" value="UniProtKB-KW"/>
</dbReference>
<protein>
    <submittedName>
        <fullName evidence="4">GNAT family N-acetyltransferase</fullName>
        <ecNumber evidence="4">2.3.-.-</ecNumber>
    </submittedName>
</protein>
<dbReference type="EMBL" id="JBHSCR010000006">
    <property type="protein sequence ID" value="MFC4348137.1"/>
    <property type="molecule type" value="Genomic_DNA"/>
</dbReference>
<keyword evidence="2 4" id="KW-0012">Acyltransferase</keyword>
<dbReference type="Gene3D" id="3.40.630.30">
    <property type="match status" value="1"/>
</dbReference>
<evidence type="ECO:0000313" key="4">
    <source>
        <dbReference type="EMBL" id="MFC4348137.1"/>
    </source>
</evidence>
<feature type="domain" description="N-acetyltransferase" evidence="3">
    <location>
        <begin position="10"/>
        <end position="146"/>
    </location>
</feature>
<evidence type="ECO:0000256" key="1">
    <source>
        <dbReference type="ARBA" id="ARBA00022679"/>
    </source>
</evidence>
<name>A0ABV8UAF5_9PROT</name>
<dbReference type="SUPFAM" id="SSF55729">
    <property type="entry name" value="Acyl-CoA N-acyltransferases (Nat)"/>
    <property type="match status" value="1"/>
</dbReference>
<dbReference type="PANTHER" id="PTHR43877:SF2">
    <property type="entry name" value="AMINOALKYLPHOSPHONATE N-ACETYLTRANSFERASE-RELATED"/>
    <property type="match status" value="1"/>
</dbReference>
<evidence type="ECO:0000313" key="5">
    <source>
        <dbReference type="Proteomes" id="UP001595776"/>
    </source>
</evidence>
<dbReference type="EC" id="2.3.-.-" evidence="4"/>
<proteinExistence type="predicted"/>